<dbReference type="InterPro" id="IPR012878">
    <property type="entry name" value="Beta-AFase-like_GH127_cat"/>
</dbReference>
<dbReference type="Pfam" id="PF20736">
    <property type="entry name" value="Glyco_hydro127M"/>
    <property type="match status" value="1"/>
</dbReference>
<keyword evidence="5" id="KW-1185">Reference proteome</keyword>
<sequence>MTTLTDPSVVTVTSRPLAPGSAVLHDAFWAPRIETVRRRTLPAQRDQFDRVGHLRALAGTPAPGDAAPHVFWDSDVAKWIEAASYSLAAHPDPELEARVDEVVAVLAAAQRPDGYLNTYYTTVDPAGRFTDLRDAHELYCAGHLIEAGVAHHAATGRTTLLDVVRRYADLVERTFGTGPGQLRGYDGHEEIELALVKLARATGEERYLRLAAYFVDERGREPYFFDEEARRRGTPGWFAEHFAGVEHPGRTREYLQAHVPVRDQHEAVGHAVRAMYLYSAMTDLAAGTGDASLLRACRRLWDHLATTRTYVTGGIGSSAANEGFTRDFDLPSETAYAETCAAIGLVMWAQRMLTVDRDRRYGDALERTLYNAVLSGLSADGEEFFYDNPLASRGGIGRHRWFEVACCPPNIARLLTSLPSYAFAHGEDELVVHLPLGAEVTIPVTGGTATVRVETDGPWGGRTSLRVLDTPGGRLTLSLRVPGWARGLRMRVAGHDTDPGRLLGDDGYVSVTRDWAVGDELVLEHEPEVRRVWADPRVTTEAQHVALTCGPFVYAAEEVDNGPSLVDLRIPRRAAVERVDVPGLPEVTGLRLGGERVEHPGDGLYRTEPPRRVPAEVVLVPYYAWANRGAGEMRVWLGDAEEAFPG</sequence>
<reference evidence="4 5" key="1">
    <citation type="submission" date="2024-09" db="EMBL/GenBank/DDBJ databases">
        <authorList>
            <person name="Sun Q."/>
            <person name="Mori K."/>
        </authorList>
    </citation>
    <scope>NUCLEOTIDE SEQUENCE [LARGE SCALE GENOMIC DNA]</scope>
    <source>
        <strain evidence="4 5">TISTR 1856</strain>
    </source>
</reference>
<dbReference type="Pfam" id="PF07944">
    <property type="entry name" value="Beta-AFase-like_GH127_cat"/>
    <property type="match status" value="1"/>
</dbReference>
<feature type="domain" description="Non-reducing end beta-L-arabinofuranosidase-like GH127 C-terminal" evidence="3">
    <location>
        <begin position="529"/>
        <end position="637"/>
    </location>
</feature>
<protein>
    <submittedName>
        <fullName evidence="4">Glycoside hydrolase family 127 protein</fullName>
    </submittedName>
</protein>
<dbReference type="InterPro" id="IPR049174">
    <property type="entry name" value="Beta-AFase-like"/>
</dbReference>
<gene>
    <name evidence="4" type="ORF">ACFFVI_08620</name>
</gene>
<dbReference type="InterPro" id="IPR049046">
    <property type="entry name" value="Beta-AFase-like_GH127_middle"/>
</dbReference>
<evidence type="ECO:0000313" key="5">
    <source>
        <dbReference type="Proteomes" id="UP001589748"/>
    </source>
</evidence>
<dbReference type="SUPFAM" id="SSF48208">
    <property type="entry name" value="Six-hairpin glycosidases"/>
    <property type="match status" value="1"/>
</dbReference>
<dbReference type="Proteomes" id="UP001589748">
    <property type="component" value="Unassembled WGS sequence"/>
</dbReference>
<evidence type="ECO:0000313" key="4">
    <source>
        <dbReference type="EMBL" id="MFB9377031.1"/>
    </source>
</evidence>
<feature type="domain" description="Non-reducing end beta-L-arabinofuranosidase-like GH127 middle" evidence="2">
    <location>
        <begin position="430"/>
        <end position="524"/>
    </location>
</feature>
<dbReference type="Pfam" id="PF20737">
    <property type="entry name" value="Glyco_hydro127C"/>
    <property type="match status" value="1"/>
</dbReference>
<evidence type="ECO:0000259" key="1">
    <source>
        <dbReference type="Pfam" id="PF07944"/>
    </source>
</evidence>
<keyword evidence="4" id="KW-0378">Hydrolase</keyword>
<dbReference type="PANTHER" id="PTHR43465:SF2">
    <property type="entry name" value="DUF1680 DOMAIN PROTEIN (AFU_ORTHOLOGUE AFUA_1G08910)"/>
    <property type="match status" value="1"/>
</dbReference>
<dbReference type="RefSeq" id="WP_380135277.1">
    <property type="nucleotide sequence ID" value="NZ_JBHLUI010000003.1"/>
</dbReference>
<dbReference type="InterPro" id="IPR008928">
    <property type="entry name" value="6-hairpin_glycosidase_sf"/>
</dbReference>
<evidence type="ECO:0000259" key="2">
    <source>
        <dbReference type="Pfam" id="PF20736"/>
    </source>
</evidence>
<dbReference type="PANTHER" id="PTHR43465">
    <property type="entry name" value="DUF1680 DOMAIN PROTEIN (AFU_ORTHOLOGUE AFUA_1G08910)"/>
    <property type="match status" value="1"/>
</dbReference>
<comment type="caution">
    <text evidence="4">The sequence shown here is derived from an EMBL/GenBank/DDBJ whole genome shotgun (WGS) entry which is preliminary data.</text>
</comment>
<proteinExistence type="predicted"/>
<evidence type="ECO:0000259" key="3">
    <source>
        <dbReference type="Pfam" id="PF20737"/>
    </source>
</evidence>
<feature type="domain" description="Non-reducing end beta-L-arabinofuranosidase-like GH127 catalytic" evidence="1">
    <location>
        <begin position="24"/>
        <end position="419"/>
    </location>
</feature>
<organism evidence="4 5">
    <name type="scientific">Kineococcus gynurae</name>
    <dbReference type="NCBI Taxonomy" id="452979"/>
    <lineage>
        <taxon>Bacteria</taxon>
        <taxon>Bacillati</taxon>
        <taxon>Actinomycetota</taxon>
        <taxon>Actinomycetes</taxon>
        <taxon>Kineosporiales</taxon>
        <taxon>Kineosporiaceae</taxon>
        <taxon>Kineococcus</taxon>
    </lineage>
</organism>
<dbReference type="InterPro" id="IPR049049">
    <property type="entry name" value="Beta-AFase-like_GH127_C"/>
</dbReference>
<dbReference type="GO" id="GO:0016787">
    <property type="term" value="F:hydrolase activity"/>
    <property type="evidence" value="ECO:0007669"/>
    <property type="project" value="UniProtKB-KW"/>
</dbReference>
<accession>A0ABV5LSF9</accession>
<name>A0ABV5LSF9_9ACTN</name>
<dbReference type="EMBL" id="JBHMDM010000004">
    <property type="protein sequence ID" value="MFB9377031.1"/>
    <property type="molecule type" value="Genomic_DNA"/>
</dbReference>